<protein>
    <submittedName>
        <fullName evidence="1">Uncharacterized protein</fullName>
    </submittedName>
</protein>
<reference evidence="1 2" key="1">
    <citation type="submission" date="2016-10" db="EMBL/GenBank/DDBJ databases">
        <authorList>
            <person name="de Groot N.N."/>
        </authorList>
    </citation>
    <scope>NUCLEOTIDE SEQUENCE [LARGE SCALE GENOMIC DNA]</scope>
    <source>
        <strain evidence="1 2">DSM 23126</strain>
    </source>
</reference>
<sequence length="91" mass="9933">MATCTFGYMIHGNIIIVGTALELAYYPEGQCVASYALPDHLFYSLYPFALAGTCVQFLPGAEALSPLWENYCRQGVASSHYAFITTKGGLR</sequence>
<organism evidence="1 2">
    <name type="scientific">Marinococcus luteus</name>
    <dbReference type="NCBI Taxonomy" id="1122204"/>
    <lineage>
        <taxon>Bacteria</taxon>
        <taxon>Bacillati</taxon>
        <taxon>Bacillota</taxon>
        <taxon>Bacilli</taxon>
        <taxon>Bacillales</taxon>
        <taxon>Bacillaceae</taxon>
        <taxon>Marinococcus</taxon>
    </lineage>
</organism>
<evidence type="ECO:0000313" key="2">
    <source>
        <dbReference type="Proteomes" id="UP000199488"/>
    </source>
</evidence>
<evidence type="ECO:0000313" key="1">
    <source>
        <dbReference type="EMBL" id="SDW19626.1"/>
    </source>
</evidence>
<dbReference type="STRING" id="1122204.SAMN05421781_0806"/>
<dbReference type="AlphaFoldDB" id="A0A1H2RJI4"/>
<gene>
    <name evidence="1" type="ORF">SAMN05421781_0806</name>
</gene>
<name>A0A1H2RJI4_9BACI</name>
<accession>A0A1H2RJI4</accession>
<dbReference type="Proteomes" id="UP000199488">
    <property type="component" value="Unassembled WGS sequence"/>
</dbReference>
<proteinExistence type="predicted"/>
<dbReference type="RefSeq" id="WP_091611455.1">
    <property type="nucleotide sequence ID" value="NZ_FNNC01000001.1"/>
</dbReference>
<keyword evidence="2" id="KW-1185">Reference proteome</keyword>
<dbReference type="EMBL" id="FNNC01000001">
    <property type="protein sequence ID" value="SDW19626.1"/>
    <property type="molecule type" value="Genomic_DNA"/>
</dbReference>